<feature type="domain" description="Protein kinase" evidence="1">
    <location>
        <begin position="9"/>
        <end position="297"/>
    </location>
</feature>
<dbReference type="Pfam" id="PF00069">
    <property type="entry name" value="Pkinase"/>
    <property type="match status" value="1"/>
</dbReference>
<dbReference type="Gene3D" id="1.10.510.10">
    <property type="entry name" value="Transferase(Phosphotransferase) domain 1"/>
    <property type="match status" value="1"/>
</dbReference>
<keyword evidence="2" id="KW-0418">Kinase</keyword>
<keyword evidence="3" id="KW-1185">Reference proteome</keyword>
<dbReference type="PANTHER" id="PTHR44329">
    <property type="entry name" value="SERINE/THREONINE-PROTEIN KINASE TNNI3K-RELATED"/>
    <property type="match status" value="1"/>
</dbReference>
<dbReference type="EMBL" id="FCOX02000040">
    <property type="protein sequence ID" value="SAK99761.1"/>
    <property type="molecule type" value="Genomic_DNA"/>
</dbReference>
<dbReference type="SUPFAM" id="SSF56112">
    <property type="entry name" value="Protein kinase-like (PK-like)"/>
    <property type="match status" value="1"/>
</dbReference>
<dbReference type="InterPro" id="IPR051681">
    <property type="entry name" value="Ser/Thr_Kinases-Pseudokinases"/>
</dbReference>
<dbReference type="InterPro" id="IPR000719">
    <property type="entry name" value="Prot_kinase_dom"/>
</dbReference>
<dbReference type="EC" id="2.7.11.1" evidence="2"/>
<dbReference type="PROSITE" id="PS50011">
    <property type="entry name" value="PROTEIN_KINASE_DOM"/>
    <property type="match status" value="1"/>
</dbReference>
<reference evidence="2" key="1">
    <citation type="submission" date="2016-01" db="EMBL/GenBank/DDBJ databases">
        <authorList>
            <person name="Peeters C."/>
        </authorList>
    </citation>
    <scope>NUCLEOTIDE SEQUENCE</scope>
    <source>
        <strain evidence="2">LMG 29321</strain>
    </source>
</reference>
<dbReference type="GO" id="GO:0004674">
    <property type="term" value="F:protein serine/threonine kinase activity"/>
    <property type="evidence" value="ECO:0007669"/>
    <property type="project" value="UniProtKB-EC"/>
</dbReference>
<protein>
    <submittedName>
        <fullName evidence="2">Serine/threonine-protein kinase PknL</fullName>
        <ecNumber evidence="2">2.7.11.1</ecNumber>
    </submittedName>
</protein>
<organism evidence="2 3">
    <name type="scientific">Caballeronia calidae</name>
    <dbReference type="NCBI Taxonomy" id="1777139"/>
    <lineage>
        <taxon>Bacteria</taxon>
        <taxon>Pseudomonadati</taxon>
        <taxon>Pseudomonadota</taxon>
        <taxon>Betaproteobacteria</taxon>
        <taxon>Burkholderiales</taxon>
        <taxon>Burkholderiaceae</taxon>
        <taxon>Caballeronia</taxon>
    </lineage>
</organism>
<dbReference type="GO" id="GO:0005524">
    <property type="term" value="F:ATP binding"/>
    <property type="evidence" value="ECO:0007669"/>
    <property type="project" value="InterPro"/>
</dbReference>
<evidence type="ECO:0000259" key="1">
    <source>
        <dbReference type="PROSITE" id="PS50011"/>
    </source>
</evidence>
<sequence>MEDEHGTMYRLTASVSEGGQGKVCFTESPGVLIKVSRLPPTNAHSARWFDQVQHVKRLPLEGLKVARPQAMIVRPHHGYVMELMDGLEPLQHLLDAPLQKGMLGFLETGGLSRRLRLLAGLAGTLAELHGRGLAYGDLSPANVFVSRSIEHSEVWLIDCDNISVLSEACIQSIYTPDYGAPEVVQGVSGIDSLTDAWSFAVIAYQLLRLQHPLKGDLVVDGDEEEEQRALRGELPWIDDLADDCNRASSGIPRDSVISKRLNELFQQCFGPGRTAPLERPSMQQWRAALDFALHMLVQCNDCGSMFYFNRDWQCSFCDHVEAAERHLLLRHCLLAPDLKDEPGIGEDYLLRTGFHQVLNGTAVQLRSSPPGTVTYAHCDPWCSLSLTDDALCIDPVRGMKVFLQNGSSASLRQLKRREVIPVKHKREHYALHLGDDERRHVWLFQW</sequence>
<keyword evidence="2" id="KW-0808">Transferase</keyword>
<gene>
    <name evidence="2" type="primary">pknL</name>
    <name evidence="2" type="ORF">AWB78_05823</name>
</gene>
<dbReference type="AlphaFoldDB" id="A0A158DYN7"/>
<proteinExistence type="predicted"/>
<dbReference type="SMART" id="SM00220">
    <property type="entry name" value="S_TKc"/>
    <property type="match status" value="1"/>
</dbReference>
<dbReference type="Proteomes" id="UP000071859">
    <property type="component" value="Unassembled WGS sequence"/>
</dbReference>
<dbReference type="InterPro" id="IPR011009">
    <property type="entry name" value="Kinase-like_dom_sf"/>
</dbReference>
<name>A0A158DYN7_9BURK</name>
<comment type="caution">
    <text evidence="2">The sequence shown here is derived from an EMBL/GenBank/DDBJ whole genome shotgun (WGS) entry which is preliminary data.</text>
</comment>
<evidence type="ECO:0000313" key="2">
    <source>
        <dbReference type="EMBL" id="SAK99761.1"/>
    </source>
</evidence>
<evidence type="ECO:0000313" key="3">
    <source>
        <dbReference type="Proteomes" id="UP000071859"/>
    </source>
</evidence>
<accession>A0A158DYN7</accession>